<comment type="similarity">
    <text evidence="9">Belongs to the ABC transporter superfamily. Lipid exporter (TC 3.A.1.106) family.</text>
</comment>
<keyword evidence="7 10" id="KW-1133">Transmembrane helix</keyword>
<feature type="transmembrane region" description="Helical" evidence="10">
    <location>
        <begin position="785"/>
        <end position="804"/>
    </location>
</feature>
<dbReference type="InterPro" id="IPR011527">
    <property type="entry name" value="ABC1_TM_dom"/>
</dbReference>
<dbReference type="InterPro" id="IPR027417">
    <property type="entry name" value="P-loop_NTPase"/>
</dbReference>
<dbReference type="Proteomes" id="UP000594586">
    <property type="component" value="Chromosome"/>
</dbReference>
<evidence type="ECO:0000256" key="7">
    <source>
        <dbReference type="ARBA" id="ARBA00022989"/>
    </source>
</evidence>
<keyword evidence="8 10" id="KW-0472">Membrane</keyword>
<dbReference type="InterPro" id="IPR003439">
    <property type="entry name" value="ABC_transporter-like_ATP-bd"/>
</dbReference>
<feature type="transmembrane region" description="Helical" evidence="10">
    <location>
        <begin position="706"/>
        <end position="730"/>
    </location>
</feature>
<feature type="domain" description="ABC transmembrane type-1" evidence="12">
    <location>
        <begin position="27"/>
        <end position="306"/>
    </location>
</feature>
<dbReference type="AlphaFoldDB" id="A0A7T0KPB1"/>
<dbReference type="EMBL" id="CP064955">
    <property type="protein sequence ID" value="QPK83981.1"/>
    <property type="molecule type" value="Genomic_DNA"/>
</dbReference>
<keyword evidence="14" id="KW-1185">Reference proteome</keyword>
<dbReference type="SUPFAM" id="SSF52540">
    <property type="entry name" value="P-loop containing nucleoside triphosphate hydrolases"/>
    <property type="match status" value="2"/>
</dbReference>
<evidence type="ECO:0000256" key="8">
    <source>
        <dbReference type="ARBA" id="ARBA00023136"/>
    </source>
</evidence>
<sequence>MTDPASAKRGPSLLRRALAANRAAASLAFGTAFLAAFAQVALPALTGRAIDVATGTVPGSVPAIAWAMVGLALVTYALSWVRRWTSGLLSTNSQRWVRTSLLRTLHRLDGPGQDDIVTGQIVSRSISDLNQFHMVLGSAPMFFTRALQLAATVAVMFSMDVRLTALSLALMPLILWEANRSRTALYAATWVNQQTTADLASHVEQTVSGVRVVKAFGREDREIDRLDELGRRLYAVKMRSAKLTARFQPVLSQLPKVALVITIVAGGLIAVSGAITIGAFVAFTAYLTSMSSLMSMLTNQYVRLQMGMSSVDRLDQVLTLAPVRAEPVNPRPAPGGPVGISFDDVHFATGGHDVLRGFTLTAAAGETVAVIGPAGAGKSMAVQLAGAFYSPDAGSISLIDASSNRTDYASLRTSSIREKVTCVFDEAFLFSSSIRDNIAMGTNATDAEVREAARLARADEFIDKLADGYATLVGERGLTLSGGQRQRVALARALLSRPAVMVLDDATSAIDAENEATILGNLRSRLRGVTVIAVAHRQSTVDHADRVVIVDRGRVIADGPRDEIIATDAYRALMDPDPLPDAFGPEVAAEPTQADLWPEVEHVKREHIPTGGTGRGRSIAATPELLARVEKLPAATESPGLCDAKLLELRRPTSTFKVSNLFKAVRWLIAATVVLLIVGVLADLALPTLIRSAIDRGIAPGNPDALWTVGALALGVVVVAWAAEVLMTVFSSRSGERLLYGLRLRSYAHLQQLGLSYFERNLSGRIMTRMTTDIDTLSSFLQTGLAQAIVAVGTLIGVTVMLVATDGQLTLVALLAVPVIVAATVVFRILSKRYYHEARTQISHVNGEFAELIGGIRISQTHLAEPSAEAGFARESETYRRYRMRSVNLLALYFPGMQAISQVMTAVIIGVGAGRVESGDLSVGVLVAFTMYLSQLYGPIQQLGQTFDAWQQATVSFTRITDLLATRTTVPDTGIDPGARDAARGPLAFDGVSFSYAPEADKPATVLKNVDLTLEPGRTVALVGPTGAGKSTVIKLLARFYDPTEGVVRASTSDIARFPLSEWRRALAQVPQESYLFPGTVADNIAYGADAAAGTDVAAAVENAVRRIGALGVIATIPGGFNHAVGERGRGLSSGQRQIIALARAEMLEPDVVLLDEATATLDPATERAVLDAAEHTTSGRTSVIVAHRLATARRADRILVVSEGRIIEDGSHDQLLQAGGQYARMWAVHR</sequence>
<feature type="transmembrane region" description="Helical" evidence="10">
    <location>
        <begin position="62"/>
        <end position="81"/>
    </location>
</feature>
<dbReference type="PANTHER" id="PTHR43394">
    <property type="entry name" value="ATP-DEPENDENT PERMEASE MDL1, MITOCHONDRIAL"/>
    <property type="match status" value="1"/>
</dbReference>
<gene>
    <name evidence="13" type="ORF">G7Y29_04120</name>
</gene>
<evidence type="ECO:0000259" key="11">
    <source>
        <dbReference type="PROSITE" id="PS50893"/>
    </source>
</evidence>
<evidence type="ECO:0000256" key="4">
    <source>
        <dbReference type="ARBA" id="ARBA00022692"/>
    </source>
</evidence>
<evidence type="ECO:0000256" key="5">
    <source>
        <dbReference type="ARBA" id="ARBA00022741"/>
    </source>
</evidence>
<dbReference type="GO" id="GO:0005886">
    <property type="term" value="C:plasma membrane"/>
    <property type="evidence" value="ECO:0007669"/>
    <property type="project" value="UniProtKB-SubCell"/>
</dbReference>
<feature type="transmembrane region" description="Helical" evidence="10">
    <location>
        <begin position="667"/>
        <end position="686"/>
    </location>
</feature>
<keyword evidence="6 13" id="KW-0067">ATP-binding</keyword>
<dbReference type="SMART" id="SM00382">
    <property type="entry name" value="AAA"/>
    <property type="match status" value="2"/>
</dbReference>
<feature type="domain" description="ABC transporter" evidence="11">
    <location>
        <begin position="987"/>
        <end position="1229"/>
    </location>
</feature>
<organism evidence="13 14">
    <name type="scientific">Corynebacterium qintianiae</name>
    <dbReference type="NCBI Taxonomy" id="2709392"/>
    <lineage>
        <taxon>Bacteria</taxon>
        <taxon>Bacillati</taxon>
        <taxon>Actinomycetota</taxon>
        <taxon>Actinomycetes</taxon>
        <taxon>Mycobacteriales</taxon>
        <taxon>Corynebacteriaceae</taxon>
        <taxon>Corynebacterium</taxon>
    </lineage>
</organism>
<dbReference type="Gene3D" id="3.40.50.300">
    <property type="entry name" value="P-loop containing nucleotide triphosphate hydrolases"/>
    <property type="match status" value="2"/>
</dbReference>
<dbReference type="InterPro" id="IPR003593">
    <property type="entry name" value="AAA+_ATPase"/>
</dbReference>
<keyword evidence="2" id="KW-0813">Transport</keyword>
<dbReference type="CDD" id="cd18543">
    <property type="entry name" value="ABC_6TM_Rv0194_D1_like"/>
    <property type="match status" value="1"/>
</dbReference>
<proteinExistence type="inferred from homology"/>
<dbReference type="PROSITE" id="PS50893">
    <property type="entry name" value="ABC_TRANSPORTER_2"/>
    <property type="match status" value="2"/>
</dbReference>
<evidence type="ECO:0000256" key="6">
    <source>
        <dbReference type="ARBA" id="ARBA00022840"/>
    </source>
</evidence>
<evidence type="ECO:0000313" key="13">
    <source>
        <dbReference type="EMBL" id="QPK83981.1"/>
    </source>
</evidence>
<evidence type="ECO:0000256" key="2">
    <source>
        <dbReference type="ARBA" id="ARBA00022448"/>
    </source>
</evidence>
<reference evidence="13 14" key="1">
    <citation type="submission" date="2020-11" db="EMBL/GenBank/DDBJ databases">
        <title>Corynebacterium sp. MC1420.</title>
        <authorList>
            <person name="Zhou J."/>
        </authorList>
    </citation>
    <scope>NUCLEOTIDE SEQUENCE [LARGE SCALE GENOMIC DNA]</scope>
    <source>
        <strain evidence="13 14">MC1420</strain>
    </source>
</reference>
<feature type="transmembrane region" description="Helical" evidence="10">
    <location>
        <begin position="889"/>
        <end position="909"/>
    </location>
</feature>
<comment type="subcellular location">
    <subcellularLocation>
        <location evidence="1">Cell membrane</location>
        <topology evidence="1">Multi-pass membrane protein</topology>
    </subcellularLocation>
</comment>
<feature type="transmembrane region" description="Helical" evidence="10">
    <location>
        <begin position="810"/>
        <end position="830"/>
    </location>
</feature>
<dbReference type="GO" id="GO:0005524">
    <property type="term" value="F:ATP binding"/>
    <property type="evidence" value="ECO:0007669"/>
    <property type="project" value="UniProtKB-KW"/>
</dbReference>
<evidence type="ECO:0000256" key="10">
    <source>
        <dbReference type="SAM" id="Phobius"/>
    </source>
</evidence>
<evidence type="ECO:0000256" key="1">
    <source>
        <dbReference type="ARBA" id="ARBA00004651"/>
    </source>
</evidence>
<dbReference type="Pfam" id="PF00005">
    <property type="entry name" value="ABC_tran"/>
    <property type="match status" value="2"/>
</dbReference>
<dbReference type="InterPro" id="IPR039421">
    <property type="entry name" value="Type_1_exporter"/>
</dbReference>
<dbReference type="PROSITE" id="PS50929">
    <property type="entry name" value="ABC_TM1F"/>
    <property type="match status" value="2"/>
</dbReference>
<name>A0A7T0KPB1_9CORY</name>
<feature type="domain" description="ABC transmembrane type-1" evidence="12">
    <location>
        <begin position="670"/>
        <end position="952"/>
    </location>
</feature>
<dbReference type="Pfam" id="PF00664">
    <property type="entry name" value="ABC_membrane"/>
    <property type="match status" value="2"/>
</dbReference>
<dbReference type="CDD" id="cd18546">
    <property type="entry name" value="ABC_6TM_Rv0194_D2_like"/>
    <property type="match status" value="1"/>
</dbReference>
<feature type="domain" description="ABC transporter" evidence="11">
    <location>
        <begin position="340"/>
        <end position="577"/>
    </location>
</feature>
<evidence type="ECO:0000256" key="9">
    <source>
        <dbReference type="ARBA" id="ARBA00061644"/>
    </source>
</evidence>
<keyword evidence="4 10" id="KW-0812">Transmembrane</keyword>
<evidence type="ECO:0000259" key="12">
    <source>
        <dbReference type="PROSITE" id="PS50929"/>
    </source>
</evidence>
<dbReference type="FunFam" id="3.40.50.300:FF:000299">
    <property type="entry name" value="ABC transporter ATP-binding protein/permease"/>
    <property type="match status" value="2"/>
</dbReference>
<dbReference type="KEGG" id="cqn:G7Y29_04120"/>
<dbReference type="InterPro" id="IPR036640">
    <property type="entry name" value="ABC1_TM_sf"/>
</dbReference>
<dbReference type="PANTHER" id="PTHR43394:SF1">
    <property type="entry name" value="ATP-BINDING CASSETTE SUB-FAMILY B MEMBER 10, MITOCHONDRIAL"/>
    <property type="match status" value="1"/>
</dbReference>
<dbReference type="SUPFAM" id="SSF90123">
    <property type="entry name" value="ABC transporter transmembrane region"/>
    <property type="match status" value="2"/>
</dbReference>
<keyword evidence="3" id="KW-1003">Cell membrane</keyword>
<accession>A0A7T0KPB1</accession>
<dbReference type="Gene3D" id="1.20.1560.10">
    <property type="entry name" value="ABC transporter type 1, transmembrane domain"/>
    <property type="match status" value="2"/>
</dbReference>
<keyword evidence="5" id="KW-0547">Nucleotide-binding</keyword>
<dbReference type="GO" id="GO:0015421">
    <property type="term" value="F:ABC-type oligopeptide transporter activity"/>
    <property type="evidence" value="ECO:0007669"/>
    <property type="project" value="TreeGrafter"/>
</dbReference>
<protein>
    <submittedName>
        <fullName evidence="13">ABC transporter ATP-binding protein</fullName>
    </submittedName>
</protein>
<dbReference type="GO" id="GO:0016887">
    <property type="term" value="F:ATP hydrolysis activity"/>
    <property type="evidence" value="ECO:0007669"/>
    <property type="project" value="InterPro"/>
</dbReference>
<evidence type="ECO:0000256" key="3">
    <source>
        <dbReference type="ARBA" id="ARBA00022475"/>
    </source>
</evidence>
<dbReference type="PROSITE" id="PS00211">
    <property type="entry name" value="ABC_TRANSPORTER_1"/>
    <property type="match status" value="1"/>
</dbReference>
<feature type="transmembrane region" description="Helical" evidence="10">
    <location>
        <begin position="257"/>
        <end position="287"/>
    </location>
</feature>
<dbReference type="InterPro" id="IPR017871">
    <property type="entry name" value="ABC_transporter-like_CS"/>
</dbReference>
<dbReference type="RefSeq" id="WP_165002112.1">
    <property type="nucleotide sequence ID" value="NZ_CP064955.1"/>
</dbReference>
<evidence type="ECO:0000313" key="14">
    <source>
        <dbReference type="Proteomes" id="UP000594586"/>
    </source>
</evidence>